<name>A0AAD3S582_NEPGR</name>
<sequence length="76" mass="8461">MPSAMLSSSSTCFHSKENPNSFVNMVSTSVANIFSVLRENDVKALYVEFNIPKDIAWRVPNKDDRAFSPPVGHMTV</sequence>
<dbReference type="AlphaFoldDB" id="A0AAD3S582"/>
<evidence type="ECO:0000313" key="1">
    <source>
        <dbReference type="EMBL" id="GMH04698.1"/>
    </source>
</evidence>
<dbReference type="EMBL" id="BSYO01000005">
    <property type="protein sequence ID" value="GMH04698.1"/>
    <property type="molecule type" value="Genomic_DNA"/>
</dbReference>
<reference evidence="1" key="1">
    <citation type="submission" date="2023-05" db="EMBL/GenBank/DDBJ databases">
        <title>Nepenthes gracilis genome sequencing.</title>
        <authorList>
            <person name="Fukushima K."/>
        </authorList>
    </citation>
    <scope>NUCLEOTIDE SEQUENCE</scope>
    <source>
        <strain evidence="1">SING2019-196</strain>
    </source>
</reference>
<dbReference type="Proteomes" id="UP001279734">
    <property type="component" value="Unassembled WGS sequence"/>
</dbReference>
<feature type="non-terminal residue" evidence="1">
    <location>
        <position position="76"/>
    </location>
</feature>
<keyword evidence="2" id="KW-1185">Reference proteome</keyword>
<comment type="caution">
    <text evidence="1">The sequence shown here is derived from an EMBL/GenBank/DDBJ whole genome shotgun (WGS) entry which is preliminary data.</text>
</comment>
<proteinExistence type="predicted"/>
<evidence type="ECO:0000313" key="2">
    <source>
        <dbReference type="Proteomes" id="UP001279734"/>
    </source>
</evidence>
<gene>
    <name evidence="1" type="ORF">Nepgr_006538</name>
</gene>
<organism evidence="1 2">
    <name type="scientific">Nepenthes gracilis</name>
    <name type="common">Slender pitcher plant</name>
    <dbReference type="NCBI Taxonomy" id="150966"/>
    <lineage>
        <taxon>Eukaryota</taxon>
        <taxon>Viridiplantae</taxon>
        <taxon>Streptophyta</taxon>
        <taxon>Embryophyta</taxon>
        <taxon>Tracheophyta</taxon>
        <taxon>Spermatophyta</taxon>
        <taxon>Magnoliopsida</taxon>
        <taxon>eudicotyledons</taxon>
        <taxon>Gunneridae</taxon>
        <taxon>Pentapetalae</taxon>
        <taxon>Caryophyllales</taxon>
        <taxon>Nepenthaceae</taxon>
        <taxon>Nepenthes</taxon>
    </lineage>
</organism>
<protein>
    <submittedName>
        <fullName evidence="1">Uncharacterized protein</fullName>
    </submittedName>
</protein>
<accession>A0AAD3S582</accession>